<feature type="compositionally biased region" description="Low complexity" evidence="1">
    <location>
        <begin position="338"/>
        <end position="353"/>
    </location>
</feature>
<feature type="compositionally biased region" description="Pro residues" evidence="1">
    <location>
        <begin position="245"/>
        <end position="280"/>
    </location>
</feature>
<dbReference type="InterPro" id="IPR007131">
    <property type="entry name" value="SHD1"/>
</dbReference>
<feature type="compositionally biased region" description="Low complexity" evidence="1">
    <location>
        <begin position="197"/>
        <end position="210"/>
    </location>
</feature>
<feature type="compositionally biased region" description="Acidic residues" evidence="1">
    <location>
        <begin position="229"/>
        <end position="241"/>
    </location>
</feature>
<accession>A0ABY1PSW3</accession>
<dbReference type="Pfam" id="PF03983">
    <property type="entry name" value="SHD1"/>
    <property type="match status" value="1"/>
</dbReference>
<dbReference type="Proteomes" id="UP001158067">
    <property type="component" value="Unassembled WGS sequence"/>
</dbReference>
<evidence type="ECO:0000313" key="4">
    <source>
        <dbReference type="Proteomes" id="UP001158067"/>
    </source>
</evidence>
<gene>
    <name evidence="3" type="ORF">SAMN06265222_10226</name>
</gene>
<organism evidence="3 4">
    <name type="scientific">Neorhodopirellula lusitana</name>
    <dbReference type="NCBI Taxonomy" id="445327"/>
    <lineage>
        <taxon>Bacteria</taxon>
        <taxon>Pseudomonadati</taxon>
        <taxon>Planctomycetota</taxon>
        <taxon>Planctomycetia</taxon>
        <taxon>Pirellulales</taxon>
        <taxon>Pirellulaceae</taxon>
        <taxon>Neorhodopirellula</taxon>
    </lineage>
</organism>
<feature type="domain" description="SLA1 homology" evidence="2">
    <location>
        <begin position="434"/>
        <end position="488"/>
    </location>
</feature>
<comment type="caution">
    <text evidence="3">The sequence shown here is derived from an EMBL/GenBank/DDBJ whole genome shotgun (WGS) entry which is preliminary data.</text>
</comment>
<name>A0ABY1PSW3_9BACT</name>
<evidence type="ECO:0000313" key="3">
    <source>
        <dbReference type="EMBL" id="SMP45915.1"/>
    </source>
</evidence>
<dbReference type="EMBL" id="FXUG01000002">
    <property type="protein sequence ID" value="SMP45915.1"/>
    <property type="molecule type" value="Genomic_DNA"/>
</dbReference>
<dbReference type="Gene3D" id="2.30.30.700">
    <property type="entry name" value="SLA1 homology domain 1"/>
    <property type="match status" value="1"/>
</dbReference>
<feature type="compositionally biased region" description="Low complexity" evidence="1">
    <location>
        <begin position="291"/>
        <end position="326"/>
    </location>
</feature>
<sequence>MKRSIRRALQWTLVVTLATFVTISPASAGWLIKRMHGCGTPPACIPAPTTCCEAPPLCPAPCQETVACCDPQPACCDAAPVEFPVESMIPADGSGCCAGCETESIPMLSDSYMGETVIEGTIIDGSMITPEPYDAVPNSLELPADSPMMDAPPIEDAQIVEAPEIESDADKTSSAKPPTEEMNQAPPAIATEESDADSSTSEPSPFDAPTEPMPAEPAQPEPTPVPDTVPDEPAESMDDLFADPPAEPAAPEPAMPEPVAPEPVAPEPEPAAPTPEPAAPEPAESMDDLFGEPAAPADEPATDGGLDDLFGGDAPEMPTEMPAEPAGDSGLDDLFGSPADEPAMDAPAEQEPASGLDDLFGDPPADSPSMPEAPADGGLDDLFGDPPADSETTSDLDDLFGQTDQPALEEIATPEPAVQVVSDTRTTNDALENTESRVWIDNTGLYRTEGRLIRIADDHIKLLKANGKTCTVPFARLSDSDSEYLQSIIDQMETYVIAMAAN</sequence>
<reference evidence="3 4" key="1">
    <citation type="submission" date="2017-05" db="EMBL/GenBank/DDBJ databases">
        <authorList>
            <person name="Varghese N."/>
            <person name="Submissions S."/>
        </authorList>
    </citation>
    <scope>NUCLEOTIDE SEQUENCE [LARGE SCALE GENOMIC DNA]</scope>
    <source>
        <strain evidence="3 4">DSM 25457</strain>
    </source>
</reference>
<proteinExistence type="predicted"/>
<evidence type="ECO:0000256" key="1">
    <source>
        <dbReference type="SAM" id="MobiDB-lite"/>
    </source>
</evidence>
<feature type="region of interest" description="Disordered" evidence="1">
    <location>
        <begin position="163"/>
        <end position="400"/>
    </location>
</feature>
<evidence type="ECO:0000259" key="2">
    <source>
        <dbReference type="Pfam" id="PF03983"/>
    </source>
</evidence>
<keyword evidence="4" id="KW-1185">Reference proteome</keyword>
<feature type="compositionally biased region" description="Pro residues" evidence="1">
    <location>
        <begin position="211"/>
        <end position="227"/>
    </location>
</feature>
<protein>
    <submittedName>
        <fullName evidence="3">SLA1 homology domain 1, SHD1</fullName>
    </submittedName>
</protein>